<name>A0A7W4W6Q8_9GAMM</name>
<accession>A0A7W4W6Q8</accession>
<gene>
    <name evidence="4" type="ORF">FHR99_002128</name>
</gene>
<dbReference type="Pfam" id="PF13505">
    <property type="entry name" value="OMP_b-brl"/>
    <property type="match status" value="1"/>
</dbReference>
<dbReference type="Proteomes" id="UP000537130">
    <property type="component" value="Unassembled WGS sequence"/>
</dbReference>
<evidence type="ECO:0000313" key="5">
    <source>
        <dbReference type="Proteomes" id="UP000537130"/>
    </source>
</evidence>
<dbReference type="SUPFAM" id="SSF56925">
    <property type="entry name" value="OMPA-like"/>
    <property type="match status" value="1"/>
</dbReference>
<keyword evidence="1 2" id="KW-0732">Signal</keyword>
<feature type="domain" description="Outer membrane protein beta-barrel" evidence="3">
    <location>
        <begin position="11"/>
        <end position="210"/>
    </location>
</feature>
<dbReference type="Gene3D" id="2.40.160.20">
    <property type="match status" value="1"/>
</dbReference>
<reference evidence="4 5" key="1">
    <citation type="submission" date="2020-08" db="EMBL/GenBank/DDBJ databases">
        <title>Genomic Encyclopedia of Type Strains, Phase III (KMG-III): the genomes of soil and plant-associated and newly described type strains.</title>
        <authorList>
            <person name="Whitman W."/>
        </authorList>
    </citation>
    <scope>NUCLEOTIDE SEQUENCE [LARGE SCALE GENOMIC DNA]</scope>
    <source>
        <strain evidence="4 5">CECT 8654</strain>
    </source>
</reference>
<dbReference type="InterPro" id="IPR011250">
    <property type="entry name" value="OMP/PagP_B-barrel"/>
</dbReference>
<keyword evidence="5" id="KW-1185">Reference proteome</keyword>
<evidence type="ECO:0000313" key="4">
    <source>
        <dbReference type="EMBL" id="MBB3047862.1"/>
    </source>
</evidence>
<comment type="caution">
    <text evidence="4">The sequence shown here is derived from an EMBL/GenBank/DDBJ whole genome shotgun (WGS) entry which is preliminary data.</text>
</comment>
<dbReference type="AlphaFoldDB" id="A0A7W4W6Q8"/>
<dbReference type="RefSeq" id="WP_183410619.1">
    <property type="nucleotide sequence ID" value="NZ_JACHWY010000002.1"/>
</dbReference>
<protein>
    <submittedName>
        <fullName evidence="4">Opacity protein-like surface antigen</fullName>
    </submittedName>
</protein>
<dbReference type="InterPro" id="IPR027385">
    <property type="entry name" value="Beta-barrel_OMP"/>
</dbReference>
<sequence length="213" mass="24151">MRVCKGVAVAGLSLLMGVSAPSWARDTWYIGATSYESTINNNTIHDRERVQNCTPLGCTSNIVRRDYRGRFDTDRHPAISAGFINRDGWRTEFEYREGDFGIKSPESKEDFIESRRVMASFWRDFKFNDSPLGYYAGMGLGVGQLRQGPADDEFIMAQAGAGLTFAVTRSLQLDLGYRVYAGEPDIVLEDENRAIDMDYRGNSWNLGVRYYLY</sequence>
<feature type="chain" id="PRO_5031122735" evidence="2">
    <location>
        <begin position="25"/>
        <end position="213"/>
    </location>
</feature>
<feature type="signal peptide" evidence="2">
    <location>
        <begin position="1"/>
        <end position="24"/>
    </location>
</feature>
<proteinExistence type="predicted"/>
<evidence type="ECO:0000256" key="1">
    <source>
        <dbReference type="ARBA" id="ARBA00022729"/>
    </source>
</evidence>
<dbReference type="EMBL" id="JACHWY010000002">
    <property type="protein sequence ID" value="MBB3047862.1"/>
    <property type="molecule type" value="Genomic_DNA"/>
</dbReference>
<evidence type="ECO:0000256" key="2">
    <source>
        <dbReference type="SAM" id="SignalP"/>
    </source>
</evidence>
<organism evidence="4 5">
    <name type="scientific">Litorivivens lipolytica</name>
    <dbReference type="NCBI Taxonomy" id="1524264"/>
    <lineage>
        <taxon>Bacteria</taxon>
        <taxon>Pseudomonadati</taxon>
        <taxon>Pseudomonadota</taxon>
        <taxon>Gammaproteobacteria</taxon>
        <taxon>Litorivivens</taxon>
    </lineage>
</organism>
<evidence type="ECO:0000259" key="3">
    <source>
        <dbReference type="Pfam" id="PF13505"/>
    </source>
</evidence>